<organism evidence="6 7">
    <name type="scientific">Prorocentrum cordatum</name>
    <dbReference type="NCBI Taxonomy" id="2364126"/>
    <lineage>
        <taxon>Eukaryota</taxon>
        <taxon>Sar</taxon>
        <taxon>Alveolata</taxon>
        <taxon>Dinophyceae</taxon>
        <taxon>Prorocentrales</taxon>
        <taxon>Prorocentraceae</taxon>
        <taxon>Prorocentrum</taxon>
    </lineage>
</organism>
<feature type="non-terminal residue" evidence="6">
    <location>
        <position position="564"/>
    </location>
</feature>
<dbReference type="SMART" id="SM00744">
    <property type="entry name" value="RINGv"/>
    <property type="match status" value="1"/>
</dbReference>
<dbReference type="Proteomes" id="UP001189429">
    <property type="component" value="Unassembled WGS sequence"/>
</dbReference>
<keyword evidence="2" id="KW-0863">Zinc-finger</keyword>
<dbReference type="SUPFAM" id="SSF143456">
    <property type="entry name" value="VC0467-like"/>
    <property type="match status" value="1"/>
</dbReference>
<evidence type="ECO:0000256" key="1">
    <source>
        <dbReference type="ARBA" id="ARBA00022723"/>
    </source>
</evidence>
<name>A0ABN9QXC3_9DINO</name>
<proteinExistence type="predicted"/>
<keyword evidence="3" id="KW-0862">Zinc</keyword>
<dbReference type="SUPFAM" id="SSF57850">
    <property type="entry name" value="RING/U-box"/>
    <property type="match status" value="1"/>
</dbReference>
<dbReference type="PROSITE" id="PS51292">
    <property type="entry name" value="ZF_RING_CH"/>
    <property type="match status" value="1"/>
</dbReference>
<evidence type="ECO:0000256" key="4">
    <source>
        <dbReference type="SAM" id="MobiDB-lite"/>
    </source>
</evidence>
<dbReference type="InterPro" id="IPR011016">
    <property type="entry name" value="Znf_RING-CH"/>
</dbReference>
<reference evidence="6" key="1">
    <citation type="submission" date="2023-10" db="EMBL/GenBank/DDBJ databases">
        <authorList>
            <person name="Chen Y."/>
            <person name="Shah S."/>
            <person name="Dougan E. K."/>
            <person name="Thang M."/>
            <person name="Chan C."/>
        </authorList>
    </citation>
    <scope>NUCLEOTIDE SEQUENCE [LARGE SCALE GENOMIC DNA]</scope>
</reference>
<evidence type="ECO:0000313" key="7">
    <source>
        <dbReference type="Proteomes" id="UP001189429"/>
    </source>
</evidence>
<keyword evidence="7" id="KW-1185">Reference proteome</keyword>
<evidence type="ECO:0000259" key="5">
    <source>
        <dbReference type="PROSITE" id="PS51292"/>
    </source>
</evidence>
<dbReference type="PANTHER" id="PTHR46347">
    <property type="entry name" value="RING/FYVE/PHD ZINC FINGER SUPERFAMILY PROTEIN"/>
    <property type="match status" value="1"/>
</dbReference>
<dbReference type="EMBL" id="CAUYUJ010004676">
    <property type="protein sequence ID" value="CAK0810520.1"/>
    <property type="molecule type" value="Genomic_DNA"/>
</dbReference>
<comment type="caution">
    <text evidence="6">The sequence shown here is derived from an EMBL/GenBank/DDBJ whole genome shotgun (WGS) entry which is preliminary data.</text>
</comment>
<dbReference type="Gene3D" id="3.40.1740.10">
    <property type="entry name" value="VC0467-like"/>
    <property type="match status" value="1"/>
</dbReference>
<feature type="domain" description="RING-CH-type" evidence="5">
    <location>
        <begin position="49"/>
        <end position="124"/>
    </location>
</feature>
<dbReference type="InterPro" id="IPR003774">
    <property type="entry name" value="AlgH-like"/>
</dbReference>
<dbReference type="Gene3D" id="3.30.40.10">
    <property type="entry name" value="Zinc/RING finger domain, C3HC4 (zinc finger)"/>
    <property type="match status" value="1"/>
</dbReference>
<sequence length="564" mass="60747">MAALSAGPCPAAWLSRCPARRRPQGDVAPGPQRPAAATRPTGTAATPAGGAGEERLCRYCFEGGEAGELISPCRCTGGQKWVHLDCLRRWQRTVLVSQPSHPDLYESDTRQRVCGVCKAEFALPPPSRQELLASFTGPELAALIEEGCVIGSSEEFSRELESQMSAFPEVVQETAACRNWIRGVFLIVKVVEDRERSAVHLAINEHEDLARLLLRLEADSQTLHVRGRKFRLMPQGPLQELSEDSPPHRWRAAISALRAPTALRLRPEPAADCGEDGIVAVNLTRPVDLSRPARRRVFEAAARRAGFGRPGGAEPGAPPAQVTHLLGGPCEDEEVSACVLLSGGGQTVVREPGALCAGLAMAERAAAAEGAAGPPPQKRRRSQQLPWGCWRRRPRGAAAAAEGAAARRAAGEPVRLLVFWGYAGWSRCQLMGEIARGSWGLCRAPDGLAAAEHSEVWGAVYRRLLFAPRSELSDSYGDRTPEEAAQRRELRRMAILQELIRRRPSELRRLRSARRAPGSGGEESGAAATASEGERGEEAGETEESTDSSEEGRAPATCTPAPVL</sequence>
<feature type="compositionally biased region" description="Low complexity" evidence="4">
    <location>
        <begin position="28"/>
        <end position="48"/>
    </location>
</feature>
<dbReference type="Pfam" id="PF12906">
    <property type="entry name" value="RINGv"/>
    <property type="match status" value="1"/>
</dbReference>
<feature type="region of interest" description="Disordered" evidence="4">
    <location>
        <begin position="21"/>
        <end position="49"/>
    </location>
</feature>
<dbReference type="CDD" id="cd16495">
    <property type="entry name" value="RING_CH-C4HC3_MARCH"/>
    <property type="match status" value="1"/>
</dbReference>
<feature type="compositionally biased region" description="Acidic residues" evidence="4">
    <location>
        <begin position="539"/>
        <end position="549"/>
    </location>
</feature>
<dbReference type="PANTHER" id="PTHR46347:SF1">
    <property type="entry name" value="RING_FYVE_PHD ZINC FINGER SUPERFAMILY PROTEIN"/>
    <property type="match status" value="1"/>
</dbReference>
<feature type="region of interest" description="Disordered" evidence="4">
    <location>
        <begin position="510"/>
        <end position="564"/>
    </location>
</feature>
<dbReference type="InterPro" id="IPR013083">
    <property type="entry name" value="Znf_RING/FYVE/PHD"/>
</dbReference>
<protein>
    <recommendedName>
        <fullName evidence="5">RING-CH-type domain-containing protein</fullName>
    </recommendedName>
</protein>
<dbReference type="Pfam" id="PF02622">
    <property type="entry name" value="DUF179"/>
    <property type="match status" value="1"/>
</dbReference>
<gene>
    <name evidence="6" type="ORF">PCOR1329_LOCUS15466</name>
</gene>
<keyword evidence="1" id="KW-0479">Metal-binding</keyword>
<evidence type="ECO:0000313" key="6">
    <source>
        <dbReference type="EMBL" id="CAK0810520.1"/>
    </source>
</evidence>
<evidence type="ECO:0000256" key="2">
    <source>
        <dbReference type="ARBA" id="ARBA00022771"/>
    </source>
</evidence>
<evidence type="ECO:0000256" key="3">
    <source>
        <dbReference type="ARBA" id="ARBA00022833"/>
    </source>
</evidence>
<accession>A0ABN9QXC3</accession>